<feature type="compositionally biased region" description="Low complexity" evidence="1">
    <location>
        <begin position="15"/>
        <end position="25"/>
    </location>
</feature>
<gene>
    <name evidence="3" type="ORF">I551_3260</name>
</gene>
<dbReference type="Proteomes" id="UP000020681">
    <property type="component" value="Unassembled WGS sequence"/>
</dbReference>
<evidence type="ECO:0000259" key="2">
    <source>
        <dbReference type="Pfam" id="PF13335"/>
    </source>
</evidence>
<keyword evidence="4" id="KW-1185">Reference proteome</keyword>
<evidence type="ECO:0000313" key="4">
    <source>
        <dbReference type="Proteomes" id="UP000020681"/>
    </source>
</evidence>
<accession>A0ABN0R0A9</accession>
<protein>
    <submittedName>
        <fullName evidence="3">Magnesium chelatase, subunit ChlI family protein</fullName>
    </submittedName>
</protein>
<evidence type="ECO:0000256" key="1">
    <source>
        <dbReference type="SAM" id="MobiDB-lite"/>
    </source>
</evidence>
<feature type="region of interest" description="Disordered" evidence="1">
    <location>
        <begin position="1"/>
        <end position="29"/>
    </location>
</feature>
<sequence>MASESTSQVRDRVAQARNAAAQRWQPHGFRTNAEVSGPLLRREFRLGNSAMVPLRTALDRGCSASAVSIELCESGGVWRTWPAGRHPAWTRCRPR</sequence>
<name>A0ABN0R0A9_MYCUL</name>
<reference evidence="3 4" key="1">
    <citation type="submission" date="2014-01" db="EMBL/GenBank/DDBJ databases">
        <authorList>
            <person name="Dobos K."/>
            <person name="Lenaerts A."/>
            <person name="Ordway D."/>
            <person name="DeGroote M.A."/>
            <person name="Parker T."/>
            <person name="Sizemore C."/>
            <person name="Tallon L.J."/>
            <person name="Sadzewicz L.K."/>
            <person name="Sengamalay N."/>
            <person name="Fraser C.M."/>
            <person name="Hine E."/>
            <person name="Shefchek K.A."/>
            <person name="Das S.P."/>
            <person name="Tettelin H."/>
        </authorList>
    </citation>
    <scope>NUCLEOTIDE SEQUENCE [LARGE SCALE GENOMIC DNA]</scope>
    <source>
        <strain evidence="3 4">Harvey</strain>
    </source>
</reference>
<feature type="domain" description="Mg chelatase-related protein C-terminal" evidence="2">
    <location>
        <begin position="4"/>
        <end position="61"/>
    </location>
</feature>
<dbReference type="Pfam" id="PF13335">
    <property type="entry name" value="Mg_chelatase_C"/>
    <property type="match status" value="1"/>
</dbReference>
<proteinExistence type="predicted"/>
<dbReference type="EMBL" id="JAOL01000106">
    <property type="protein sequence ID" value="EUA90277.1"/>
    <property type="molecule type" value="Genomic_DNA"/>
</dbReference>
<organism evidence="3 4">
    <name type="scientific">Mycobacterium ulcerans str. Harvey</name>
    <dbReference type="NCBI Taxonomy" id="1299332"/>
    <lineage>
        <taxon>Bacteria</taxon>
        <taxon>Bacillati</taxon>
        <taxon>Actinomycetota</taxon>
        <taxon>Actinomycetes</taxon>
        <taxon>Mycobacteriales</taxon>
        <taxon>Mycobacteriaceae</taxon>
        <taxon>Mycobacterium</taxon>
        <taxon>Mycobacterium ulcerans group</taxon>
    </lineage>
</organism>
<dbReference type="InterPro" id="IPR025158">
    <property type="entry name" value="Mg_chelat-rel_C"/>
</dbReference>
<comment type="caution">
    <text evidence="3">The sequence shown here is derived from an EMBL/GenBank/DDBJ whole genome shotgun (WGS) entry which is preliminary data.</text>
</comment>
<evidence type="ECO:0000313" key="3">
    <source>
        <dbReference type="EMBL" id="EUA90277.1"/>
    </source>
</evidence>